<dbReference type="AlphaFoldDB" id="A0A6J3K1V5"/>
<evidence type="ECO:0000259" key="14">
    <source>
        <dbReference type="SMART" id="SM00085"/>
    </source>
</evidence>
<dbReference type="GO" id="GO:0050482">
    <property type="term" value="P:arachidonate secretion"/>
    <property type="evidence" value="ECO:0007669"/>
    <property type="project" value="InterPro"/>
</dbReference>
<evidence type="ECO:0000256" key="12">
    <source>
        <dbReference type="ARBA" id="ARBA00029903"/>
    </source>
</evidence>
<dbReference type="SMART" id="SM00085">
    <property type="entry name" value="PA2c"/>
    <property type="match status" value="1"/>
</dbReference>
<dbReference type="PROSITE" id="PS00118">
    <property type="entry name" value="PA2_HIS"/>
    <property type="match status" value="1"/>
</dbReference>
<keyword evidence="11" id="KW-1015">Disulfide bond</keyword>
<dbReference type="RefSeq" id="XP_033346259.1">
    <property type="nucleotide sequence ID" value="XM_033490368.1"/>
</dbReference>
<dbReference type="GO" id="GO:0006644">
    <property type="term" value="P:phospholipid metabolic process"/>
    <property type="evidence" value="ECO:0007669"/>
    <property type="project" value="InterPro"/>
</dbReference>
<evidence type="ECO:0000256" key="5">
    <source>
        <dbReference type="ARBA" id="ARBA00022525"/>
    </source>
</evidence>
<sequence>MRTLELSVFTVWLCLHVSVHAFQHITVRDGYPLADGEMIEVSDRIIFPGTLWCGNGNIANGTNELGSWKQTDACCRTHDMCPDLIEAHGSKHGLTNSADYTRLSCECDEAFRHCLHNSGDTVSAALVGRTYFTILRTQCFRLDYPIVKCKVKSTILRRCKEYQLDTNAPMKYQWFDVLEY</sequence>
<feature type="signal peptide" evidence="13">
    <location>
        <begin position="1"/>
        <end position="21"/>
    </location>
</feature>
<feature type="chain" id="PRO_5027062431" description="Phospholipase A2" evidence="13">
    <location>
        <begin position="22"/>
        <end position="180"/>
    </location>
</feature>
<keyword evidence="8" id="KW-0106">Calcium</keyword>
<dbReference type="SUPFAM" id="SSF48619">
    <property type="entry name" value="Phospholipase A2, PLA2"/>
    <property type="match status" value="1"/>
</dbReference>
<dbReference type="InterPro" id="IPR036444">
    <property type="entry name" value="PLipase_A2_dom_sf"/>
</dbReference>
<keyword evidence="5" id="KW-0964">Secreted</keyword>
<keyword evidence="13" id="KW-0732">Signal</keyword>
<evidence type="ECO:0000256" key="10">
    <source>
        <dbReference type="ARBA" id="ARBA00023098"/>
    </source>
</evidence>
<accession>A0A6J3K1V5</accession>
<keyword evidence="7" id="KW-0378">Hydrolase</keyword>
<evidence type="ECO:0000256" key="13">
    <source>
        <dbReference type="SAM" id="SignalP"/>
    </source>
</evidence>
<evidence type="ECO:0000256" key="8">
    <source>
        <dbReference type="ARBA" id="ARBA00022837"/>
    </source>
</evidence>
<dbReference type="InterPro" id="IPR016090">
    <property type="entry name" value="PLA2-like_dom"/>
</dbReference>
<comment type="subcellular location">
    <subcellularLocation>
        <location evidence="2">Secreted</location>
    </subcellularLocation>
</comment>
<dbReference type="CTD" id="124432273"/>
<gene>
    <name evidence="16" type="primary">LOC117231696</name>
</gene>
<evidence type="ECO:0000256" key="4">
    <source>
        <dbReference type="ARBA" id="ARBA00021721"/>
    </source>
</evidence>
<keyword evidence="6" id="KW-0479">Metal-binding</keyword>
<evidence type="ECO:0000256" key="11">
    <source>
        <dbReference type="ARBA" id="ARBA00023157"/>
    </source>
</evidence>
<evidence type="ECO:0000256" key="6">
    <source>
        <dbReference type="ARBA" id="ARBA00022723"/>
    </source>
</evidence>
<dbReference type="GO" id="GO:0004623">
    <property type="term" value="F:phospholipase A2 activity"/>
    <property type="evidence" value="ECO:0007669"/>
    <property type="project" value="UniProtKB-EC"/>
</dbReference>
<dbReference type="FunFam" id="1.20.90.10:FF:000002">
    <property type="entry name" value="Phospholipase A2 group III"/>
    <property type="match status" value="1"/>
</dbReference>
<evidence type="ECO:0000313" key="15">
    <source>
        <dbReference type="Proteomes" id="UP000504631"/>
    </source>
</evidence>
<evidence type="ECO:0000256" key="1">
    <source>
        <dbReference type="ARBA" id="ARBA00001913"/>
    </source>
</evidence>
<keyword evidence="10" id="KW-0443">Lipid metabolism</keyword>
<dbReference type="PANTHER" id="PTHR12253">
    <property type="entry name" value="RH14732P"/>
    <property type="match status" value="1"/>
</dbReference>
<dbReference type="EC" id="3.1.1.4" evidence="3"/>
<keyword evidence="15" id="KW-1185">Reference proteome</keyword>
<dbReference type="KEGG" id="bvk:117231696"/>
<dbReference type="Proteomes" id="UP000504631">
    <property type="component" value="Unplaced"/>
</dbReference>
<evidence type="ECO:0000256" key="3">
    <source>
        <dbReference type="ARBA" id="ARBA00013278"/>
    </source>
</evidence>
<feature type="domain" description="Phospholipase A2-like central" evidence="14">
    <location>
        <begin position="36"/>
        <end position="160"/>
    </location>
</feature>
<dbReference type="Pfam" id="PF05826">
    <property type="entry name" value="Phospholip_A2_2"/>
    <property type="match status" value="1"/>
</dbReference>
<dbReference type="InterPro" id="IPR033113">
    <property type="entry name" value="PLA2_histidine"/>
</dbReference>
<name>A0A6J3K1V5_9HYME</name>
<protein>
    <recommendedName>
        <fullName evidence="4">Phospholipase A2</fullName>
        <ecNumber evidence="3">3.1.1.4</ecNumber>
    </recommendedName>
    <alternativeName>
        <fullName evidence="12">Phosphatidylcholine 2-acylhydrolase</fullName>
    </alternativeName>
</protein>
<proteinExistence type="predicted"/>
<dbReference type="Gene3D" id="1.20.90.10">
    <property type="entry name" value="Phospholipase A2 domain"/>
    <property type="match status" value="1"/>
</dbReference>
<keyword evidence="9" id="KW-0442">Lipid degradation</keyword>
<comment type="cofactor">
    <cofactor evidence="1">
        <name>Ca(2+)</name>
        <dbReference type="ChEBI" id="CHEBI:29108"/>
    </cofactor>
</comment>
<evidence type="ECO:0000256" key="7">
    <source>
        <dbReference type="ARBA" id="ARBA00022801"/>
    </source>
</evidence>
<organism evidence="15 16">
    <name type="scientific">Bombus vosnesenskii</name>
    <dbReference type="NCBI Taxonomy" id="207650"/>
    <lineage>
        <taxon>Eukaryota</taxon>
        <taxon>Metazoa</taxon>
        <taxon>Ecdysozoa</taxon>
        <taxon>Arthropoda</taxon>
        <taxon>Hexapoda</taxon>
        <taxon>Insecta</taxon>
        <taxon>Pterygota</taxon>
        <taxon>Neoptera</taxon>
        <taxon>Endopterygota</taxon>
        <taxon>Hymenoptera</taxon>
        <taxon>Apocrita</taxon>
        <taxon>Aculeata</taxon>
        <taxon>Apoidea</taxon>
        <taxon>Anthophila</taxon>
        <taxon>Apidae</taxon>
        <taxon>Bombus</taxon>
        <taxon>Pyrobombus</taxon>
    </lineage>
</organism>
<evidence type="ECO:0000313" key="16">
    <source>
        <dbReference type="RefSeq" id="XP_033346259.1"/>
    </source>
</evidence>
<reference evidence="16" key="1">
    <citation type="submission" date="2025-08" db="UniProtKB">
        <authorList>
            <consortium name="RefSeq"/>
        </authorList>
    </citation>
    <scope>IDENTIFICATION</scope>
    <source>
        <tissue evidence="16">Muscle</tissue>
    </source>
</reference>
<dbReference type="GO" id="GO:0016042">
    <property type="term" value="P:lipid catabolic process"/>
    <property type="evidence" value="ECO:0007669"/>
    <property type="project" value="UniProtKB-KW"/>
</dbReference>
<dbReference type="GeneID" id="117231696"/>
<dbReference type="GO" id="GO:0046872">
    <property type="term" value="F:metal ion binding"/>
    <property type="evidence" value="ECO:0007669"/>
    <property type="project" value="UniProtKB-KW"/>
</dbReference>
<evidence type="ECO:0000256" key="9">
    <source>
        <dbReference type="ARBA" id="ARBA00022963"/>
    </source>
</evidence>
<evidence type="ECO:0000256" key="2">
    <source>
        <dbReference type="ARBA" id="ARBA00004613"/>
    </source>
</evidence>
<dbReference type="CDD" id="cd04704">
    <property type="entry name" value="PLA2_bee_venom_like"/>
    <property type="match status" value="1"/>
</dbReference>
<dbReference type="GO" id="GO:0005576">
    <property type="term" value="C:extracellular region"/>
    <property type="evidence" value="ECO:0007669"/>
    <property type="project" value="UniProtKB-SubCell"/>
</dbReference>